<accession>A0AC60P439</accession>
<sequence length="275" mass="30979">MALYGRERTDAFLSSFGAACSRLEKGLSEPSPQLGDQLQDLQKMLTEAAVYLPPRLLHRAQQDLRRLRAEVVSSQPKKRFAFTTKQSGTATPSETPEPCKPVHQVSLPDKAVGLRHRSGETLHLTDVDGRPLELDSLEDCCITVHGNPAALFATRLSRCELRCGPVTSSAFVEHCRDSRFWLACQQLRVHGSNQCQFRMHVQSRAIVEDSTGLEFGAYDWRYEGQEAHWRASGLDPSCNQWRQVDDFNCPMARSPNWTFLEDDPDNSLPVHEEPS</sequence>
<reference evidence="1 2" key="1">
    <citation type="journal article" date="2020" name="Cell">
        <title>Large-Scale Comparative Analyses of Tick Genomes Elucidate Their Genetic Diversity and Vector Capacities.</title>
        <authorList>
            <consortium name="Tick Genome and Microbiome Consortium (TIGMIC)"/>
            <person name="Jia N."/>
            <person name="Wang J."/>
            <person name="Shi W."/>
            <person name="Du L."/>
            <person name="Sun Y."/>
            <person name="Zhan W."/>
            <person name="Jiang J.F."/>
            <person name="Wang Q."/>
            <person name="Zhang B."/>
            <person name="Ji P."/>
            <person name="Bell-Sakyi L."/>
            <person name="Cui X.M."/>
            <person name="Yuan T.T."/>
            <person name="Jiang B.G."/>
            <person name="Yang W.F."/>
            <person name="Lam T.T."/>
            <person name="Chang Q.C."/>
            <person name="Ding S.J."/>
            <person name="Wang X.J."/>
            <person name="Zhu J.G."/>
            <person name="Ruan X.D."/>
            <person name="Zhao L."/>
            <person name="Wei J.T."/>
            <person name="Ye R.Z."/>
            <person name="Que T.C."/>
            <person name="Du C.H."/>
            <person name="Zhou Y.H."/>
            <person name="Cheng J.X."/>
            <person name="Dai P.F."/>
            <person name="Guo W.B."/>
            <person name="Han X.H."/>
            <person name="Huang E.J."/>
            <person name="Li L.F."/>
            <person name="Wei W."/>
            <person name="Gao Y.C."/>
            <person name="Liu J.Z."/>
            <person name="Shao H.Z."/>
            <person name="Wang X."/>
            <person name="Wang C.C."/>
            <person name="Yang T.C."/>
            <person name="Huo Q.B."/>
            <person name="Li W."/>
            <person name="Chen H.Y."/>
            <person name="Chen S.E."/>
            <person name="Zhou L.G."/>
            <person name="Ni X.B."/>
            <person name="Tian J.H."/>
            <person name="Sheng Y."/>
            <person name="Liu T."/>
            <person name="Pan Y.S."/>
            <person name="Xia L.Y."/>
            <person name="Li J."/>
            <person name="Zhao F."/>
            <person name="Cao W.C."/>
        </authorList>
    </citation>
    <scope>NUCLEOTIDE SEQUENCE [LARGE SCALE GENOMIC DNA]</scope>
    <source>
        <strain evidence="1">Iper-2018</strain>
    </source>
</reference>
<gene>
    <name evidence="1" type="ORF">HPB47_008736</name>
</gene>
<proteinExistence type="predicted"/>
<dbReference type="EMBL" id="JABSTQ010011203">
    <property type="protein sequence ID" value="KAG0414096.1"/>
    <property type="molecule type" value="Genomic_DNA"/>
</dbReference>
<name>A0AC60P439_IXOPE</name>
<organism evidence="1 2">
    <name type="scientific">Ixodes persulcatus</name>
    <name type="common">Taiga tick</name>
    <dbReference type="NCBI Taxonomy" id="34615"/>
    <lineage>
        <taxon>Eukaryota</taxon>
        <taxon>Metazoa</taxon>
        <taxon>Ecdysozoa</taxon>
        <taxon>Arthropoda</taxon>
        <taxon>Chelicerata</taxon>
        <taxon>Arachnida</taxon>
        <taxon>Acari</taxon>
        <taxon>Parasitiformes</taxon>
        <taxon>Ixodida</taxon>
        <taxon>Ixodoidea</taxon>
        <taxon>Ixodidae</taxon>
        <taxon>Ixodinae</taxon>
        <taxon>Ixodes</taxon>
    </lineage>
</organism>
<dbReference type="Proteomes" id="UP000805193">
    <property type="component" value="Unassembled WGS sequence"/>
</dbReference>
<keyword evidence="2" id="KW-1185">Reference proteome</keyword>
<comment type="caution">
    <text evidence="1">The sequence shown here is derived from an EMBL/GenBank/DDBJ whole genome shotgun (WGS) entry which is preliminary data.</text>
</comment>
<evidence type="ECO:0000313" key="1">
    <source>
        <dbReference type="EMBL" id="KAG0414096.1"/>
    </source>
</evidence>
<evidence type="ECO:0000313" key="2">
    <source>
        <dbReference type="Proteomes" id="UP000805193"/>
    </source>
</evidence>
<protein>
    <submittedName>
        <fullName evidence="1">Uncharacterized protein</fullName>
    </submittedName>
</protein>